<dbReference type="RefSeq" id="WP_171644248.1">
    <property type="nucleotide sequence ID" value="NZ_WHOA01000107.1"/>
</dbReference>
<keyword evidence="2" id="KW-1185">Reference proteome</keyword>
<dbReference type="Proteomes" id="UP000616779">
    <property type="component" value="Unassembled WGS sequence"/>
</dbReference>
<comment type="caution">
    <text evidence="1">The sequence shown here is derived from an EMBL/GenBank/DDBJ whole genome shotgun (WGS) entry which is preliminary data.</text>
</comment>
<evidence type="ECO:0000313" key="1">
    <source>
        <dbReference type="EMBL" id="NOU72974.1"/>
    </source>
</evidence>
<dbReference type="EMBL" id="WHOA01000107">
    <property type="protein sequence ID" value="NOU72974.1"/>
    <property type="molecule type" value="Genomic_DNA"/>
</dbReference>
<evidence type="ECO:0000313" key="2">
    <source>
        <dbReference type="Proteomes" id="UP000616779"/>
    </source>
</evidence>
<reference evidence="1 2" key="1">
    <citation type="submission" date="2019-10" db="EMBL/GenBank/DDBJ databases">
        <title>Description of Paenibacillus terrestris sp. nov.</title>
        <authorList>
            <person name="Carlier A."/>
            <person name="Qi S."/>
        </authorList>
    </citation>
    <scope>NUCLEOTIDE SEQUENCE [LARGE SCALE GENOMIC DNA]</scope>
    <source>
        <strain evidence="1 2">LMG 31458</strain>
    </source>
</reference>
<proteinExistence type="predicted"/>
<name>A0ABX1XX68_9BACL</name>
<sequence length="185" mass="20675">MKAFLNLTKYKKCRLWINDYVFPERKDVGKIIDKSIPASMQKRDVARMIAIEVSLPRNMSNYALVGFEFIPDTAGNVTEVSVFVSSEQTTYSYDNLALSNNVFSGIPDEFAQSVLESAIETIKQIGGFSPGKLIFNIGAFSDSGSSIMIFRLATSALIKISQFDIENMSDNLLQDELETFLTIRV</sequence>
<protein>
    <submittedName>
        <fullName evidence="1">Uncharacterized protein</fullName>
    </submittedName>
</protein>
<gene>
    <name evidence="1" type="ORF">GC098_16360</name>
</gene>
<organism evidence="1 2">
    <name type="scientific">Paenibacillus phytorum</name>
    <dbReference type="NCBI Taxonomy" id="2654977"/>
    <lineage>
        <taxon>Bacteria</taxon>
        <taxon>Bacillati</taxon>
        <taxon>Bacillota</taxon>
        <taxon>Bacilli</taxon>
        <taxon>Bacillales</taxon>
        <taxon>Paenibacillaceae</taxon>
        <taxon>Paenibacillus</taxon>
    </lineage>
</organism>
<accession>A0ABX1XX68</accession>